<reference evidence="2" key="2">
    <citation type="submission" date="2015-01" db="EMBL/GenBank/DDBJ databases">
        <title>Evolutionary Origins and Diversification of the Mycorrhizal Mutualists.</title>
        <authorList>
            <consortium name="DOE Joint Genome Institute"/>
            <consortium name="Mycorrhizal Genomics Consortium"/>
            <person name="Kohler A."/>
            <person name="Kuo A."/>
            <person name="Nagy L.G."/>
            <person name="Floudas D."/>
            <person name="Copeland A."/>
            <person name="Barry K.W."/>
            <person name="Cichocki N."/>
            <person name="Veneault-Fourrey C."/>
            <person name="LaButti K."/>
            <person name="Lindquist E.A."/>
            <person name="Lipzen A."/>
            <person name="Lundell T."/>
            <person name="Morin E."/>
            <person name="Murat C."/>
            <person name="Riley R."/>
            <person name="Ohm R."/>
            <person name="Sun H."/>
            <person name="Tunlid A."/>
            <person name="Henrissat B."/>
            <person name="Grigoriev I.V."/>
            <person name="Hibbett D.S."/>
            <person name="Martin F."/>
        </authorList>
    </citation>
    <scope>NUCLEOTIDE SEQUENCE [LARGE SCALE GENOMIC DNA]</scope>
    <source>
        <strain evidence="2">MUT 4182</strain>
    </source>
</reference>
<name>A0A0C3PWC5_9AGAM</name>
<protein>
    <submittedName>
        <fullName evidence="1">Uncharacterized protein</fullName>
    </submittedName>
</protein>
<accession>A0A0C3PWC5</accession>
<dbReference type="HOGENOM" id="CLU_031314_0_1_1"/>
<proteinExistence type="predicted"/>
<dbReference type="EMBL" id="KN823229">
    <property type="protein sequence ID" value="KIO19305.1"/>
    <property type="molecule type" value="Genomic_DNA"/>
</dbReference>
<evidence type="ECO:0000313" key="2">
    <source>
        <dbReference type="Proteomes" id="UP000054248"/>
    </source>
</evidence>
<dbReference type="STRING" id="1051891.A0A0C3PWC5"/>
<dbReference type="OrthoDB" id="3245313at2759"/>
<dbReference type="Gene3D" id="3.60.130.30">
    <property type="match status" value="1"/>
</dbReference>
<dbReference type="AlphaFoldDB" id="A0A0C3PWC5"/>
<sequence>MTLNSGRYTVCGPHRDSPNDAAGTCLDYILGKFNHRLGGHLVLHEARKILSLEPGRALLFPSALITHETIPIAPSEWRSGVTGYAPGGLWRFAAQGFQTRAEWESRASSPEQAHHDAQGTSRWEDGLRRLMTLGELQARWYGAGTAHQGTVFDIER</sequence>
<evidence type="ECO:0000313" key="1">
    <source>
        <dbReference type="EMBL" id="KIO19305.1"/>
    </source>
</evidence>
<organism evidence="1 2">
    <name type="scientific">Tulasnella calospora MUT 4182</name>
    <dbReference type="NCBI Taxonomy" id="1051891"/>
    <lineage>
        <taxon>Eukaryota</taxon>
        <taxon>Fungi</taxon>
        <taxon>Dikarya</taxon>
        <taxon>Basidiomycota</taxon>
        <taxon>Agaricomycotina</taxon>
        <taxon>Agaricomycetes</taxon>
        <taxon>Cantharellales</taxon>
        <taxon>Tulasnellaceae</taxon>
        <taxon>Tulasnella</taxon>
    </lineage>
</organism>
<dbReference type="Proteomes" id="UP000054248">
    <property type="component" value="Unassembled WGS sequence"/>
</dbReference>
<gene>
    <name evidence="1" type="ORF">M407DRAFT_82968</name>
</gene>
<reference evidence="1 2" key="1">
    <citation type="submission" date="2014-04" db="EMBL/GenBank/DDBJ databases">
        <authorList>
            <consortium name="DOE Joint Genome Institute"/>
            <person name="Kuo A."/>
            <person name="Girlanda M."/>
            <person name="Perotto S."/>
            <person name="Kohler A."/>
            <person name="Nagy L.G."/>
            <person name="Floudas D."/>
            <person name="Copeland A."/>
            <person name="Barry K.W."/>
            <person name="Cichocki N."/>
            <person name="Veneault-Fourrey C."/>
            <person name="LaButti K."/>
            <person name="Lindquist E.A."/>
            <person name="Lipzen A."/>
            <person name="Lundell T."/>
            <person name="Morin E."/>
            <person name="Murat C."/>
            <person name="Sun H."/>
            <person name="Tunlid A."/>
            <person name="Henrissat B."/>
            <person name="Grigoriev I.V."/>
            <person name="Hibbett D.S."/>
            <person name="Martin F."/>
            <person name="Nordberg H.P."/>
            <person name="Cantor M.N."/>
            <person name="Hua S.X."/>
        </authorList>
    </citation>
    <scope>NUCLEOTIDE SEQUENCE [LARGE SCALE GENOMIC DNA]</scope>
    <source>
        <strain evidence="1 2">MUT 4182</strain>
    </source>
</reference>
<keyword evidence="2" id="KW-1185">Reference proteome</keyword>